<dbReference type="EMBL" id="JAWDGP010005389">
    <property type="protein sequence ID" value="KAK3757318.1"/>
    <property type="molecule type" value="Genomic_DNA"/>
</dbReference>
<organism evidence="1 2">
    <name type="scientific">Elysia crispata</name>
    <name type="common">lettuce slug</name>
    <dbReference type="NCBI Taxonomy" id="231223"/>
    <lineage>
        <taxon>Eukaryota</taxon>
        <taxon>Metazoa</taxon>
        <taxon>Spiralia</taxon>
        <taxon>Lophotrochozoa</taxon>
        <taxon>Mollusca</taxon>
        <taxon>Gastropoda</taxon>
        <taxon>Heterobranchia</taxon>
        <taxon>Euthyneura</taxon>
        <taxon>Panpulmonata</taxon>
        <taxon>Sacoglossa</taxon>
        <taxon>Placobranchoidea</taxon>
        <taxon>Plakobranchidae</taxon>
        <taxon>Elysia</taxon>
    </lineage>
</organism>
<evidence type="ECO:0000313" key="2">
    <source>
        <dbReference type="Proteomes" id="UP001283361"/>
    </source>
</evidence>
<proteinExistence type="predicted"/>
<comment type="caution">
    <text evidence="1">The sequence shown here is derived from an EMBL/GenBank/DDBJ whole genome shotgun (WGS) entry which is preliminary data.</text>
</comment>
<accession>A0AAE1D5L4</accession>
<reference evidence="1" key="1">
    <citation type="journal article" date="2023" name="G3 (Bethesda)">
        <title>A reference genome for the long-term kleptoplast-retaining sea slug Elysia crispata morphotype clarki.</title>
        <authorList>
            <person name="Eastman K.E."/>
            <person name="Pendleton A.L."/>
            <person name="Shaikh M.A."/>
            <person name="Suttiyut T."/>
            <person name="Ogas R."/>
            <person name="Tomko P."/>
            <person name="Gavelis G."/>
            <person name="Widhalm J.R."/>
            <person name="Wisecaver J.H."/>
        </authorList>
    </citation>
    <scope>NUCLEOTIDE SEQUENCE</scope>
    <source>
        <strain evidence="1">ECLA1</strain>
    </source>
</reference>
<evidence type="ECO:0000313" key="1">
    <source>
        <dbReference type="EMBL" id="KAK3757318.1"/>
    </source>
</evidence>
<gene>
    <name evidence="1" type="ORF">RRG08_019969</name>
</gene>
<sequence length="87" mass="9516">MHPGNSQKRLLGRHTGTSGCLIVFRWTGHQDFKVQQLPSDVPPLGQFTWLATGVLRSDKTIAAAEISLCSLTANLSKSRESPQDLGR</sequence>
<name>A0AAE1D5L4_9GAST</name>
<protein>
    <submittedName>
        <fullName evidence="1">Uncharacterized protein</fullName>
    </submittedName>
</protein>
<keyword evidence="2" id="KW-1185">Reference proteome</keyword>
<dbReference type="AlphaFoldDB" id="A0AAE1D5L4"/>
<dbReference type="Proteomes" id="UP001283361">
    <property type="component" value="Unassembled WGS sequence"/>
</dbReference>